<feature type="domain" description="DUF5641" evidence="1">
    <location>
        <begin position="148"/>
        <end position="234"/>
    </location>
</feature>
<evidence type="ECO:0000313" key="2">
    <source>
        <dbReference type="EMBL" id="KAF8794988.1"/>
    </source>
</evidence>
<accession>A0A8T0FXT1</accession>
<sequence>MFRLKECGLFVQKRYYYSSIVAVLEYKRETFSEEEKLNLRTVKDSESLLRLETRIISRKDLEAFRFPVLLPHKHQMVEKLIMSKHIELEHACTQTDVLPQRSFLDEQKDRARSYKKVHLVQKIFSSSIRSHLDMIDSKVLNKTYAYRLKLRQDLRNHFRNEYLRILKDYSKAKEKSSIKEGDLVLIGDTNNKRINWSLAKMTMMYKGKDGRVRVVELKTQFGNIMRPIQKIYPLELNTGDSLSSTAREVKDGSSLYKDKISADRDIHRSRYGRLLKQTKRLE</sequence>
<reference evidence="2" key="2">
    <citation type="submission" date="2020-06" db="EMBL/GenBank/DDBJ databases">
        <authorList>
            <person name="Sheffer M."/>
        </authorList>
    </citation>
    <scope>NUCLEOTIDE SEQUENCE</scope>
</reference>
<dbReference type="PANTHER" id="PTHR47331">
    <property type="entry name" value="PHD-TYPE DOMAIN-CONTAINING PROTEIN"/>
    <property type="match status" value="1"/>
</dbReference>
<organism evidence="2 3">
    <name type="scientific">Argiope bruennichi</name>
    <name type="common">Wasp spider</name>
    <name type="synonym">Aranea bruennichi</name>
    <dbReference type="NCBI Taxonomy" id="94029"/>
    <lineage>
        <taxon>Eukaryota</taxon>
        <taxon>Metazoa</taxon>
        <taxon>Ecdysozoa</taxon>
        <taxon>Arthropoda</taxon>
        <taxon>Chelicerata</taxon>
        <taxon>Arachnida</taxon>
        <taxon>Araneae</taxon>
        <taxon>Araneomorphae</taxon>
        <taxon>Entelegynae</taxon>
        <taxon>Araneoidea</taxon>
        <taxon>Araneidae</taxon>
        <taxon>Argiope</taxon>
    </lineage>
</organism>
<name>A0A8T0FXT1_ARGBR</name>
<evidence type="ECO:0000313" key="3">
    <source>
        <dbReference type="Proteomes" id="UP000807504"/>
    </source>
</evidence>
<protein>
    <recommendedName>
        <fullName evidence="1">DUF5641 domain-containing protein</fullName>
    </recommendedName>
</protein>
<dbReference type="AlphaFoldDB" id="A0A8T0FXT1"/>
<dbReference type="InterPro" id="IPR040676">
    <property type="entry name" value="DUF5641"/>
</dbReference>
<gene>
    <name evidence="2" type="ORF">HNY73_002892</name>
</gene>
<comment type="caution">
    <text evidence="2">The sequence shown here is derived from an EMBL/GenBank/DDBJ whole genome shotgun (WGS) entry which is preliminary data.</text>
</comment>
<reference evidence="2" key="1">
    <citation type="journal article" date="2020" name="bioRxiv">
        <title>Chromosome-level reference genome of the European wasp spider Argiope bruennichi: a resource for studies on range expansion and evolutionary adaptation.</title>
        <authorList>
            <person name="Sheffer M.M."/>
            <person name="Hoppe A."/>
            <person name="Krehenwinkel H."/>
            <person name="Uhl G."/>
            <person name="Kuss A.W."/>
            <person name="Jensen L."/>
            <person name="Jensen C."/>
            <person name="Gillespie R.G."/>
            <person name="Hoff K.J."/>
            <person name="Prost S."/>
        </authorList>
    </citation>
    <scope>NUCLEOTIDE SEQUENCE</scope>
</reference>
<dbReference type="Pfam" id="PF18701">
    <property type="entry name" value="DUF5641"/>
    <property type="match status" value="1"/>
</dbReference>
<evidence type="ECO:0000259" key="1">
    <source>
        <dbReference type="Pfam" id="PF18701"/>
    </source>
</evidence>
<proteinExistence type="predicted"/>
<keyword evidence="3" id="KW-1185">Reference proteome</keyword>
<dbReference type="EMBL" id="JABXBU010000002">
    <property type="protein sequence ID" value="KAF8794988.1"/>
    <property type="molecule type" value="Genomic_DNA"/>
</dbReference>
<dbReference type="Proteomes" id="UP000807504">
    <property type="component" value="Unassembled WGS sequence"/>
</dbReference>
<dbReference type="PANTHER" id="PTHR47331:SF2">
    <property type="match status" value="1"/>
</dbReference>